<evidence type="ECO:0000259" key="2">
    <source>
        <dbReference type="Pfam" id="PF08327"/>
    </source>
</evidence>
<dbReference type="CDD" id="cd07814">
    <property type="entry name" value="SRPBCC_CalC_Aha1-like"/>
    <property type="match status" value="1"/>
</dbReference>
<feature type="domain" description="Activator of Hsp90 ATPase homologue 1/2-like C-terminal" evidence="2">
    <location>
        <begin position="11"/>
        <end position="126"/>
    </location>
</feature>
<accession>A0A918KNR1</accession>
<comment type="caution">
    <text evidence="3">The sequence shown here is derived from an EMBL/GenBank/DDBJ whole genome shotgun (WGS) entry which is preliminary data.</text>
</comment>
<evidence type="ECO:0000313" key="4">
    <source>
        <dbReference type="Proteomes" id="UP000626148"/>
    </source>
</evidence>
<organism evidence="3 4">
    <name type="scientific">Saccharospirillum salsuginis</name>
    <dbReference type="NCBI Taxonomy" id="418750"/>
    <lineage>
        <taxon>Bacteria</taxon>
        <taxon>Pseudomonadati</taxon>
        <taxon>Pseudomonadota</taxon>
        <taxon>Gammaproteobacteria</taxon>
        <taxon>Oceanospirillales</taxon>
        <taxon>Saccharospirillaceae</taxon>
        <taxon>Saccharospirillum</taxon>
    </lineage>
</organism>
<dbReference type="Pfam" id="PF08327">
    <property type="entry name" value="AHSA1"/>
    <property type="match status" value="1"/>
</dbReference>
<keyword evidence="4" id="KW-1185">Reference proteome</keyword>
<proteinExistence type="inferred from homology"/>
<dbReference type="Gene3D" id="3.30.530.20">
    <property type="match status" value="1"/>
</dbReference>
<dbReference type="InterPro" id="IPR013538">
    <property type="entry name" value="ASHA1/2-like_C"/>
</dbReference>
<reference evidence="3" key="2">
    <citation type="submission" date="2020-09" db="EMBL/GenBank/DDBJ databases">
        <authorList>
            <person name="Sun Q."/>
            <person name="Kim S."/>
        </authorList>
    </citation>
    <scope>NUCLEOTIDE SEQUENCE</scope>
    <source>
        <strain evidence="3">KCTC 22169</strain>
    </source>
</reference>
<protein>
    <recommendedName>
        <fullName evidence="2">Activator of Hsp90 ATPase homologue 1/2-like C-terminal domain-containing protein</fullName>
    </recommendedName>
</protein>
<reference evidence="3" key="1">
    <citation type="journal article" date="2014" name="Int. J. Syst. Evol. Microbiol.">
        <title>Complete genome sequence of Corynebacterium casei LMG S-19264T (=DSM 44701T), isolated from a smear-ripened cheese.</title>
        <authorList>
            <consortium name="US DOE Joint Genome Institute (JGI-PGF)"/>
            <person name="Walter F."/>
            <person name="Albersmeier A."/>
            <person name="Kalinowski J."/>
            <person name="Ruckert C."/>
        </authorList>
    </citation>
    <scope>NUCLEOTIDE SEQUENCE</scope>
    <source>
        <strain evidence="3">KCTC 22169</strain>
    </source>
</reference>
<gene>
    <name evidence="3" type="ORF">GCM10007392_42710</name>
</gene>
<dbReference type="RefSeq" id="WP_189612602.1">
    <property type="nucleotide sequence ID" value="NZ_BMXR01000014.1"/>
</dbReference>
<dbReference type="AlphaFoldDB" id="A0A918KNR1"/>
<sequence length="145" mass="17055">MATLFHQIRIDAPAPRIWELLTTRAGLQSWWSGTVSIAGGDRWRFSSDELDSAVVLKVVEEEPDKRLEWLCVQGDPDWENTLVLWTLERAEQGFHICLEHRDWRQTETELALENTRWGERLVKLRSMCHHNDDLPFNDQDLSVWT</sequence>
<dbReference type="InterPro" id="IPR023393">
    <property type="entry name" value="START-like_dom_sf"/>
</dbReference>
<name>A0A918KNR1_9GAMM</name>
<evidence type="ECO:0000313" key="3">
    <source>
        <dbReference type="EMBL" id="GGX70690.1"/>
    </source>
</evidence>
<dbReference type="EMBL" id="BMXR01000014">
    <property type="protein sequence ID" value="GGX70690.1"/>
    <property type="molecule type" value="Genomic_DNA"/>
</dbReference>
<dbReference type="Proteomes" id="UP000626148">
    <property type="component" value="Unassembled WGS sequence"/>
</dbReference>
<evidence type="ECO:0000256" key="1">
    <source>
        <dbReference type="ARBA" id="ARBA00006817"/>
    </source>
</evidence>
<comment type="similarity">
    <text evidence="1">Belongs to the AHA1 family.</text>
</comment>
<dbReference type="SUPFAM" id="SSF55961">
    <property type="entry name" value="Bet v1-like"/>
    <property type="match status" value="1"/>
</dbReference>